<dbReference type="Proteomes" id="UP001056012">
    <property type="component" value="Chromosome 3"/>
</dbReference>
<name>A0A9Q8Z8B8_CURCL</name>
<keyword evidence="5" id="KW-0576">Peroxisome</keyword>
<sequence length="332" mass="37557">MDGFDKKTLKTSRGYTYTYYTSAGDSSLPTLFFHHGFPDHAAMWEQVATGLKSTNHPIIIPDLLGYGGTDKPTDPAAYKFELMTKDMTEILDAEGAQKCISIGHDWGSAAASRLYQYRPERVAGLVNINVPYMALARQPFNLDAFNALTEKFFGYPVYMYWYLLTAPDGPAVLEGDLELLHDMLHAEGDTMKNFFCVKDGMRNELEHKTKHEFTVRPYAKDPAFKKAFVDRMRRDGFAAPVCWYRATVNNISTETDINLPDERNIVNVPTLYFGGTGDFICRPEMMAESIQRGLLPHLENAGMIEAGHWTPYEAPNEVVGKMEAWLKKNYAK</sequence>
<dbReference type="PRINTS" id="PR00412">
    <property type="entry name" value="EPOXHYDRLASE"/>
</dbReference>
<dbReference type="EMBL" id="CP089276">
    <property type="protein sequence ID" value="USP77596.1"/>
    <property type="molecule type" value="Genomic_DNA"/>
</dbReference>
<dbReference type="AlphaFoldDB" id="A0A9Q8Z8B8"/>
<keyword evidence="9" id="KW-1185">Reference proteome</keyword>
<organism evidence="8 9">
    <name type="scientific">Curvularia clavata</name>
    <dbReference type="NCBI Taxonomy" id="95742"/>
    <lineage>
        <taxon>Eukaryota</taxon>
        <taxon>Fungi</taxon>
        <taxon>Dikarya</taxon>
        <taxon>Ascomycota</taxon>
        <taxon>Pezizomycotina</taxon>
        <taxon>Dothideomycetes</taxon>
        <taxon>Pleosporomycetidae</taxon>
        <taxon>Pleosporales</taxon>
        <taxon>Pleosporineae</taxon>
        <taxon>Pleosporaceae</taxon>
        <taxon>Curvularia</taxon>
    </lineage>
</organism>
<evidence type="ECO:0000256" key="2">
    <source>
        <dbReference type="ARBA" id="ARBA00005668"/>
    </source>
</evidence>
<comment type="similarity">
    <text evidence="6">Belongs to the AB hydrolase superfamily. Epoxide hydrolase family.</text>
</comment>
<dbReference type="SUPFAM" id="SSF53474">
    <property type="entry name" value="alpha/beta-Hydrolases"/>
    <property type="match status" value="1"/>
</dbReference>
<dbReference type="PANTHER" id="PTHR43329">
    <property type="entry name" value="EPOXIDE HYDROLASE"/>
    <property type="match status" value="1"/>
</dbReference>
<evidence type="ECO:0000256" key="4">
    <source>
        <dbReference type="ARBA" id="ARBA00023026"/>
    </source>
</evidence>
<evidence type="ECO:0000256" key="5">
    <source>
        <dbReference type="ARBA" id="ARBA00023140"/>
    </source>
</evidence>
<keyword evidence="3" id="KW-0378">Hydrolase</keyword>
<dbReference type="Pfam" id="PF00561">
    <property type="entry name" value="Abhydrolase_1"/>
    <property type="match status" value="1"/>
</dbReference>
<evidence type="ECO:0000256" key="3">
    <source>
        <dbReference type="ARBA" id="ARBA00022801"/>
    </source>
</evidence>
<dbReference type="Gene3D" id="3.40.50.1820">
    <property type="entry name" value="alpha/beta hydrolase"/>
    <property type="match status" value="1"/>
</dbReference>
<proteinExistence type="inferred from homology"/>
<evidence type="ECO:0000259" key="7">
    <source>
        <dbReference type="Pfam" id="PF00561"/>
    </source>
</evidence>
<dbReference type="OrthoDB" id="284184at2759"/>
<evidence type="ECO:0000313" key="9">
    <source>
        <dbReference type="Proteomes" id="UP001056012"/>
    </source>
</evidence>
<comment type="subcellular location">
    <subcellularLocation>
        <location evidence="1">Peroxisome</location>
    </subcellularLocation>
</comment>
<dbReference type="InterPro" id="IPR000639">
    <property type="entry name" value="Epox_hydrolase-like"/>
</dbReference>
<feature type="domain" description="AB hydrolase-1" evidence="7">
    <location>
        <begin position="29"/>
        <end position="315"/>
    </location>
</feature>
<evidence type="ECO:0000256" key="1">
    <source>
        <dbReference type="ARBA" id="ARBA00004275"/>
    </source>
</evidence>
<dbReference type="GO" id="GO:0016787">
    <property type="term" value="F:hydrolase activity"/>
    <property type="evidence" value="ECO:0007669"/>
    <property type="project" value="UniProtKB-KW"/>
</dbReference>
<reference evidence="8" key="1">
    <citation type="submission" date="2021-12" db="EMBL/GenBank/DDBJ databases">
        <title>Curvularia clavata genome.</title>
        <authorList>
            <person name="Cao Y."/>
        </authorList>
    </citation>
    <scope>NUCLEOTIDE SEQUENCE</scope>
    <source>
        <strain evidence="8">Yc1106</strain>
    </source>
</reference>
<dbReference type="InterPro" id="IPR029058">
    <property type="entry name" value="AB_hydrolase_fold"/>
</dbReference>
<keyword evidence="4" id="KW-0843">Virulence</keyword>
<protein>
    <recommendedName>
        <fullName evidence="7">AB hydrolase-1 domain-containing protein</fullName>
    </recommendedName>
</protein>
<evidence type="ECO:0000313" key="8">
    <source>
        <dbReference type="EMBL" id="USP77596.1"/>
    </source>
</evidence>
<gene>
    <name evidence="8" type="ORF">yc1106_04870</name>
</gene>
<dbReference type="InterPro" id="IPR000073">
    <property type="entry name" value="AB_hydrolase_1"/>
</dbReference>
<accession>A0A9Q8Z8B8</accession>
<comment type="similarity">
    <text evidence="2">Belongs to the AB hydrolase superfamily. AKT2 hydrolase family.</text>
</comment>
<dbReference type="VEuPathDB" id="FungiDB:yc1106_04870"/>
<evidence type="ECO:0000256" key="6">
    <source>
        <dbReference type="ARBA" id="ARBA00038334"/>
    </source>
</evidence>
<dbReference type="GO" id="GO:0005777">
    <property type="term" value="C:peroxisome"/>
    <property type="evidence" value="ECO:0007669"/>
    <property type="project" value="UniProtKB-SubCell"/>
</dbReference>